<keyword evidence="9" id="KW-1185">Reference proteome</keyword>
<dbReference type="Gene3D" id="1.25.40.390">
    <property type="match status" value="1"/>
</dbReference>
<protein>
    <submittedName>
        <fullName evidence="8">SusD family protein</fullName>
    </submittedName>
</protein>
<dbReference type="Proteomes" id="UP000198697">
    <property type="component" value="Unassembled WGS sequence"/>
</dbReference>
<dbReference type="GO" id="GO:0009279">
    <property type="term" value="C:cell outer membrane"/>
    <property type="evidence" value="ECO:0007669"/>
    <property type="project" value="UniProtKB-SubCell"/>
</dbReference>
<evidence type="ECO:0000256" key="4">
    <source>
        <dbReference type="ARBA" id="ARBA00023136"/>
    </source>
</evidence>
<dbReference type="InterPro" id="IPR012944">
    <property type="entry name" value="SusD_RagB_dom"/>
</dbReference>
<dbReference type="InterPro" id="IPR033985">
    <property type="entry name" value="SusD-like_N"/>
</dbReference>
<organism evidence="8 9">
    <name type="scientific">Hymenobacter actinosclerus</name>
    <dbReference type="NCBI Taxonomy" id="82805"/>
    <lineage>
        <taxon>Bacteria</taxon>
        <taxon>Pseudomonadati</taxon>
        <taxon>Bacteroidota</taxon>
        <taxon>Cytophagia</taxon>
        <taxon>Cytophagales</taxon>
        <taxon>Hymenobacteraceae</taxon>
        <taxon>Hymenobacter</taxon>
    </lineage>
</organism>
<gene>
    <name evidence="8" type="ORF">SAMN04487998_0822</name>
</gene>
<dbReference type="Pfam" id="PF14322">
    <property type="entry name" value="SusD-like_3"/>
    <property type="match status" value="1"/>
</dbReference>
<dbReference type="OrthoDB" id="9792139at2"/>
<proteinExistence type="inferred from homology"/>
<dbReference type="Pfam" id="PF07980">
    <property type="entry name" value="SusD_RagB"/>
    <property type="match status" value="1"/>
</dbReference>
<feature type="domain" description="RagB/SusD" evidence="6">
    <location>
        <begin position="354"/>
        <end position="496"/>
    </location>
</feature>
<comment type="subcellular location">
    <subcellularLocation>
        <location evidence="1">Cell outer membrane</location>
    </subcellularLocation>
</comment>
<dbReference type="SUPFAM" id="SSF48452">
    <property type="entry name" value="TPR-like"/>
    <property type="match status" value="1"/>
</dbReference>
<dbReference type="InterPro" id="IPR011990">
    <property type="entry name" value="TPR-like_helical_dom_sf"/>
</dbReference>
<accession>A0A1I0ASE2</accession>
<dbReference type="CDD" id="cd08977">
    <property type="entry name" value="SusD"/>
    <property type="match status" value="1"/>
</dbReference>
<dbReference type="PROSITE" id="PS51257">
    <property type="entry name" value="PROKAR_LIPOPROTEIN"/>
    <property type="match status" value="1"/>
</dbReference>
<dbReference type="STRING" id="82805.SAMN04487998_0822"/>
<dbReference type="RefSeq" id="WP_092768481.1">
    <property type="nucleotide sequence ID" value="NZ_FOHS01000001.1"/>
</dbReference>
<keyword evidence="3" id="KW-0732">Signal</keyword>
<evidence type="ECO:0000256" key="2">
    <source>
        <dbReference type="ARBA" id="ARBA00006275"/>
    </source>
</evidence>
<feature type="domain" description="SusD-like N-terminal" evidence="7">
    <location>
        <begin position="99"/>
        <end position="233"/>
    </location>
</feature>
<evidence type="ECO:0000256" key="1">
    <source>
        <dbReference type="ARBA" id="ARBA00004442"/>
    </source>
</evidence>
<keyword evidence="5" id="KW-0998">Cell outer membrane</keyword>
<dbReference type="EMBL" id="FOHS01000001">
    <property type="protein sequence ID" value="SES97291.1"/>
    <property type="molecule type" value="Genomic_DNA"/>
</dbReference>
<comment type="similarity">
    <text evidence="2">Belongs to the SusD family.</text>
</comment>
<keyword evidence="4" id="KW-0472">Membrane</keyword>
<evidence type="ECO:0000313" key="9">
    <source>
        <dbReference type="Proteomes" id="UP000198697"/>
    </source>
</evidence>
<evidence type="ECO:0000256" key="3">
    <source>
        <dbReference type="ARBA" id="ARBA00022729"/>
    </source>
</evidence>
<name>A0A1I0ASE2_9BACT</name>
<evidence type="ECO:0000256" key="5">
    <source>
        <dbReference type="ARBA" id="ARBA00023237"/>
    </source>
</evidence>
<evidence type="ECO:0000313" key="8">
    <source>
        <dbReference type="EMBL" id="SES97291.1"/>
    </source>
</evidence>
<sequence length="496" mass="53917">MKKTLLWPAVLLLGLSQGLTSCKDSLEIQPQQGIDSSVALTTPEKVGGAVVGIYAKLDDPRLYGTDLILLPELIGGDGYIFWQGSFQNYRQIANRTQNSLLSNAALVWARAYEAINQANLVIDALPVVTDEELRAQYEGEALFIRGDMYFELVRLYAQQYKAGGGNTQPGVPINLVPNRTLEEATVNLPRASVEEVYQQVIADLKAAADKLPATNGTRATKYTAQALLARVYLQQGNYPQALSYADGVIKSSNKSLAGSVASVFANRNGSETLFEIQQNDQNNAGSANDGLATYFASDGGLGRGDVQILPAFANRYGPTDARGTDNLPASATKKLIYKGDGARPGRLRTLKYRAYGQNIPVIRLAEMYLIRAETNKRLGSTVGATPWQDVNTIRLRSQADTLNPEKITVGDKKVNNPLFGTVTVQDVLNERQLELAFEGFHIYDLKRTNAVIVPAQPATDDEPAVPAVLSSDPLLILPIPQHDININPNLAQNPGY</sequence>
<evidence type="ECO:0000259" key="7">
    <source>
        <dbReference type="Pfam" id="PF14322"/>
    </source>
</evidence>
<evidence type="ECO:0000259" key="6">
    <source>
        <dbReference type="Pfam" id="PF07980"/>
    </source>
</evidence>
<reference evidence="9" key="1">
    <citation type="submission" date="2016-10" db="EMBL/GenBank/DDBJ databases">
        <authorList>
            <person name="Varghese N."/>
            <person name="Submissions S."/>
        </authorList>
    </citation>
    <scope>NUCLEOTIDE SEQUENCE [LARGE SCALE GENOMIC DNA]</scope>
    <source>
        <strain evidence="9">DSM 15310</strain>
    </source>
</reference>
<dbReference type="AlphaFoldDB" id="A0A1I0ASE2"/>